<gene>
    <name evidence="3" type="ORF">NSA23_03060</name>
</gene>
<dbReference type="SUPFAM" id="SSF56519">
    <property type="entry name" value="Penicillin binding protein dimerisation domain"/>
    <property type="match status" value="1"/>
</dbReference>
<dbReference type="SUPFAM" id="SSF56601">
    <property type="entry name" value="beta-lactamase/transpeptidase-like"/>
    <property type="match status" value="1"/>
</dbReference>
<dbReference type="InterPro" id="IPR001460">
    <property type="entry name" value="PCN-bd_Tpept"/>
</dbReference>
<reference evidence="3" key="1">
    <citation type="submission" date="2022-07" db="EMBL/GenBank/DDBJ databases">
        <title>Enhanced cultured diversity of the mouse gut microbiota enables custom-made synthetic communities.</title>
        <authorList>
            <person name="Afrizal A."/>
        </authorList>
    </citation>
    <scope>NUCLEOTIDE SEQUENCE</scope>
    <source>
        <strain evidence="3">DSM 29482</strain>
    </source>
</reference>
<dbReference type="Gene3D" id="3.40.710.10">
    <property type="entry name" value="DD-peptidase/beta-lactamase superfamily"/>
    <property type="match status" value="1"/>
</dbReference>
<name>A0A9X2MGF0_9FIRM</name>
<evidence type="ECO:0000313" key="3">
    <source>
        <dbReference type="EMBL" id="MCR2043091.1"/>
    </source>
</evidence>
<dbReference type="InterPro" id="IPR054120">
    <property type="entry name" value="PBPA_dimer"/>
</dbReference>
<comment type="caution">
    <text evidence="3">The sequence shown here is derived from an EMBL/GenBank/DDBJ whole genome shotgun (WGS) entry which is preliminary data.</text>
</comment>
<dbReference type="PANTHER" id="PTHR30627">
    <property type="entry name" value="PEPTIDOGLYCAN D,D-TRANSPEPTIDASE"/>
    <property type="match status" value="1"/>
</dbReference>
<dbReference type="InterPro" id="IPR012338">
    <property type="entry name" value="Beta-lactam/transpept-like"/>
</dbReference>
<dbReference type="GO" id="GO:0005886">
    <property type="term" value="C:plasma membrane"/>
    <property type="evidence" value="ECO:0007669"/>
    <property type="project" value="TreeGrafter"/>
</dbReference>
<dbReference type="OrthoDB" id="9766847at2"/>
<dbReference type="InterPro" id="IPR050515">
    <property type="entry name" value="Beta-lactam/transpept"/>
</dbReference>
<dbReference type="GO" id="GO:0071555">
    <property type="term" value="P:cell wall organization"/>
    <property type="evidence" value="ECO:0007669"/>
    <property type="project" value="TreeGrafter"/>
</dbReference>
<dbReference type="Gene3D" id="3.90.1310.10">
    <property type="entry name" value="Penicillin-binding protein 2a (Domain 2)"/>
    <property type="match status" value="1"/>
</dbReference>
<protein>
    <submittedName>
        <fullName evidence="3">Penicillin-binding transpeptidase domain-containing protein</fullName>
    </submittedName>
</protein>
<feature type="domain" description="Penicillin-binding protein transpeptidase" evidence="1">
    <location>
        <begin position="156"/>
        <end position="459"/>
    </location>
</feature>
<evidence type="ECO:0000259" key="2">
    <source>
        <dbReference type="Pfam" id="PF21922"/>
    </source>
</evidence>
<evidence type="ECO:0000313" key="4">
    <source>
        <dbReference type="Proteomes" id="UP001142078"/>
    </source>
</evidence>
<dbReference type="Pfam" id="PF21922">
    <property type="entry name" value="PBP_dimer_2"/>
    <property type="match status" value="1"/>
</dbReference>
<accession>A0A9X2MGF0</accession>
<organism evidence="3 4">
    <name type="scientific">Anaerosalibacter massiliensis</name>
    <dbReference type="NCBI Taxonomy" id="1347392"/>
    <lineage>
        <taxon>Bacteria</taxon>
        <taxon>Bacillati</taxon>
        <taxon>Bacillota</taxon>
        <taxon>Tissierellia</taxon>
        <taxon>Tissierellales</taxon>
        <taxon>Sporanaerobacteraceae</taxon>
        <taxon>Anaerosalibacter</taxon>
    </lineage>
</organism>
<dbReference type="Proteomes" id="UP001142078">
    <property type="component" value="Unassembled WGS sequence"/>
</dbReference>
<evidence type="ECO:0000259" key="1">
    <source>
        <dbReference type="Pfam" id="PF00905"/>
    </source>
</evidence>
<dbReference type="Pfam" id="PF00905">
    <property type="entry name" value="Transpeptidase"/>
    <property type="match status" value="1"/>
</dbReference>
<keyword evidence="4" id="KW-1185">Reference proteome</keyword>
<dbReference type="GO" id="GO:0008658">
    <property type="term" value="F:penicillin binding"/>
    <property type="evidence" value="ECO:0007669"/>
    <property type="project" value="InterPro"/>
</dbReference>
<feature type="domain" description="Penicillin binding protein A dimerisation" evidence="2">
    <location>
        <begin position="55"/>
        <end position="126"/>
    </location>
</feature>
<dbReference type="RefSeq" id="WP_042680189.1">
    <property type="nucleotide sequence ID" value="NZ_CABKTM010000018.1"/>
</dbReference>
<dbReference type="PANTHER" id="PTHR30627:SF24">
    <property type="entry name" value="PENICILLIN-BINDING PROTEIN 4B"/>
    <property type="match status" value="1"/>
</dbReference>
<sequence length="468" mass="51513">MNKEVKRMARVLTVMCLLFVSLIVYLSHFQIFKAQEIKDNSFNKRLWIDEENILRGMILDRNGKTLAYSERTEDSTIRHYNYGNLYSHIIGYSYREYGKSGLELTYNNELLNLKDSTTFKEIKKIIDPDGEGNNLKLTLDHELQEIANNSLQGKKGSIVAMNPKNGEIYAMVSQPDFNANELRKNWQDIMENTDSPFLNRATNGLYAPGSVFKVITAVAGLESPNVNKSYDCKGSITVEGYTLKDYGGKAHGKLGIEDALVKSCNSYFAQLGLGVGKEKLGNVSEKFMMNKDIPFDLPVKSSKFDYGEKIGKTDIAASSIGQGKTLVTPLNMAMVTSAIANEGNMVKPILVKEIRSPKGNLLEVKDTETISQVTDPLIANQVKNMMVEVVRRGTGANANIQNIKVAGKTGTAENPTGKTHSWFIGFAPADDPKVAVSVVLESDGTTGGSGAAPIARQIMIEALNRIKE</sequence>
<dbReference type="AlphaFoldDB" id="A0A9X2MGF0"/>
<proteinExistence type="predicted"/>
<dbReference type="InterPro" id="IPR036138">
    <property type="entry name" value="PBP_dimer_sf"/>
</dbReference>
<dbReference type="EMBL" id="JANJZL010000002">
    <property type="protein sequence ID" value="MCR2043091.1"/>
    <property type="molecule type" value="Genomic_DNA"/>
</dbReference>